<reference evidence="2 3" key="1">
    <citation type="journal article" date="2011" name="J. Bacteriol.">
        <title>Genome sequence of Lactobacillus amylovorus GRL1112.</title>
        <authorList>
            <person name="Kant R."/>
            <person name="Paulin L."/>
            <person name="Alatalo E."/>
            <person name="de Vos W.M."/>
            <person name="Palva A."/>
        </authorList>
    </citation>
    <scope>NUCLEOTIDE SEQUENCE [LARGE SCALE GENOMIC DNA]</scope>
    <source>
        <strain evidence="2 3">GRL 1112</strain>
    </source>
</reference>
<dbReference type="EMBL" id="CP002338">
    <property type="protein sequence ID" value="ADQ59132.1"/>
    <property type="molecule type" value="Genomic_DNA"/>
</dbReference>
<feature type="coiled-coil region" evidence="1">
    <location>
        <begin position="663"/>
        <end position="697"/>
    </location>
</feature>
<accession>E4SIY3</accession>
<dbReference type="HOGENOM" id="CLU_382098_0_0_9"/>
<name>E4SIY3_LACAR</name>
<keyword evidence="1" id="KW-0175">Coiled coil</keyword>
<evidence type="ECO:0000313" key="2">
    <source>
        <dbReference type="EMBL" id="ADQ59132.1"/>
    </source>
</evidence>
<dbReference type="RefSeq" id="WP_013437927.1">
    <property type="nucleotide sequence ID" value="NC_014724.1"/>
</dbReference>
<gene>
    <name evidence="2" type="ordered locus">LA2_05865</name>
</gene>
<proteinExistence type="predicted"/>
<evidence type="ECO:0000313" key="3">
    <source>
        <dbReference type="Proteomes" id="UP000007033"/>
    </source>
</evidence>
<dbReference type="AlphaFoldDB" id="E4SIY3"/>
<sequence length="729" mass="78358">MSLIRDPVIITAVGHQMMTAGGDITYTKATLYGQDISHLTKDQLESLTLIGNPLLTVPVGISDKSVDGEQTTIALEATFTNANLKADLPYKAVGFFAKKDNGEEKLVILGVANSGAYLAAASPDGVASDALDVKVAIAIGDATSVTAVVDPAGSVTPATLSGAINKATHDLTAKIDTKADKTDVTAQFATKADKTTVEQELTTKANSADVYTKKQVDDALSSRDTAIATKADKATVDAEISKIDFTPYAKTADVNKQIKTVTDLANSKVSADYSYSKAELDKKLLAVTTDTSGKVNANQVASMIADKADKTYVDNQIASIDLGKIKFHKQYIDANGQKADGTWNATKNKDGTYTIDLGQDDWTASKLADVLVQLPNKADTSTVNAQIADAKNTIKSNVDNLHNDLQNQINANDKGTITTGYDWNTGTPTNESRSLQNAWIVDQATLEGAVDRMNSINSNANGRLSLGGGDMNLRSTISWTGGDIDAKTGNLGGLHWSGGTDTASIYGDQNNNDNLDLAFDLGDDSSNHFSFRNNGSEVAAIYSNGHFSGTVDWSNVSGRPDVATHADVNNAIDSIRYAPQERRSLGGDDDANNIVDDGVYRISGNPIKNGNGQSWCFLRVKRWDYNNIYQELDCGSGGIFVRNISQTNKNYPGWQRIATSDDISNLQNIINQQNQTIQSLTSRLNNAENEINYIKANYIEGKSFSKSQEAQATQWENANSQRIAFIRDN</sequence>
<dbReference type="Proteomes" id="UP000007033">
    <property type="component" value="Chromosome"/>
</dbReference>
<evidence type="ECO:0000256" key="1">
    <source>
        <dbReference type="SAM" id="Coils"/>
    </source>
</evidence>
<organism evidence="2 3">
    <name type="scientific">Lactobacillus amylovorus (strain GRL 1112)</name>
    <dbReference type="NCBI Taxonomy" id="695560"/>
    <lineage>
        <taxon>Bacteria</taxon>
        <taxon>Bacillati</taxon>
        <taxon>Bacillota</taxon>
        <taxon>Bacilli</taxon>
        <taxon>Lactobacillales</taxon>
        <taxon>Lactobacillaceae</taxon>
        <taxon>Lactobacillus</taxon>
    </lineage>
</organism>
<protein>
    <submittedName>
        <fullName evidence="2">Phage related protein</fullName>
    </submittedName>
</protein>
<dbReference type="PATRIC" id="fig|695560.3.peg.1159"/>
<dbReference type="CDD" id="cd19958">
    <property type="entry name" value="pyocin_knob"/>
    <property type="match status" value="1"/>
</dbReference>
<dbReference type="KEGG" id="lam:LA2_05865"/>